<organism evidence="4 5">
    <name type="scientific">Tupaia chinensis</name>
    <name type="common">Chinese tree shrew</name>
    <name type="synonym">Tupaia belangeri chinensis</name>
    <dbReference type="NCBI Taxonomy" id="246437"/>
    <lineage>
        <taxon>Eukaryota</taxon>
        <taxon>Metazoa</taxon>
        <taxon>Chordata</taxon>
        <taxon>Craniata</taxon>
        <taxon>Vertebrata</taxon>
        <taxon>Euteleostomi</taxon>
        <taxon>Mammalia</taxon>
        <taxon>Eutheria</taxon>
        <taxon>Euarchontoglires</taxon>
        <taxon>Scandentia</taxon>
        <taxon>Tupaiidae</taxon>
        <taxon>Tupaia</taxon>
    </lineage>
</organism>
<dbReference type="InterPro" id="IPR039679">
    <property type="entry name" value="NRBF2"/>
</dbReference>
<dbReference type="InterPro" id="IPR015056">
    <property type="entry name" value="NRBF2_C"/>
</dbReference>
<dbReference type="AlphaFoldDB" id="L9JFX8"/>
<feature type="region of interest" description="Disordered" evidence="2">
    <location>
        <begin position="1"/>
        <end position="64"/>
    </location>
</feature>
<protein>
    <submittedName>
        <fullName evidence="4">Nuclear receptor-binding factor 2</fullName>
    </submittedName>
</protein>
<evidence type="ECO:0000256" key="2">
    <source>
        <dbReference type="SAM" id="MobiDB-lite"/>
    </source>
</evidence>
<accession>L9JFX8</accession>
<proteinExistence type="predicted"/>
<gene>
    <name evidence="4" type="ORF">TREES_T100013397</name>
</gene>
<evidence type="ECO:0000256" key="1">
    <source>
        <dbReference type="SAM" id="Coils"/>
    </source>
</evidence>
<dbReference type="PANTHER" id="PTHR14964:SF2">
    <property type="entry name" value="NUCLEAR RECEPTOR-BINDING FACTOR 2"/>
    <property type="match status" value="1"/>
</dbReference>
<dbReference type="FunCoup" id="L9JFX8">
    <property type="interactions" value="2269"/>
</dbReference>
<keyword evidence="4" id="KW-0675">Receptor</keyword>
<evidence type="ECO:0000313" key="5">
    <source>
        <dbReference type="Proteomes" id="UP000011518"/>
    </source>
</evidence>
<evidence type="ECO:0000313" key="4">
    <source>
        <dbReference type="EMBL" id="ELW47917.1"/>
    </source>
</evidence>
<dbReference type="Proteomes" id="UP000011518">
    <property type="component" value="Unassembled WGS sequence"/>
</dbReference>
<sequence>MHSPAEHAQPRRAWTALQSMHRDAAAHVQTSHKPPAEDAQGHSPLLAQKYNPSTERHPPRIQGHLQQRPDTLLLLLQQKNEPVEPCTGSKAPKDDETIIEEQATKTADLKRHVEFLVAENERLRRENKQLKAEETRLVKGPVEKELDVDTDFVEKSELRSLPPRSETAQPLQPGRSLQPALGKPRTFQYPVFPPWIFHLQNLPSWSSLRIF</sequence>
<keyword evidence="5" id="KW-1185">Reference proteome</keyword>
<feature type="coiled-coil region" evidence="1">
    <location>
        <begin position="106"/>
        <end position="140"/>
    </location>
</feature>
<dbReference type="PANTHER" id="PTHR14964">
    <property type="entry name" value="NUCLEAR RECEPTOR BINDING FACTOR 2"/>
    <property type="match status" value="1"/>
</dbReference>
<dbReference type="InParanoid" id="L9JFX8"/>
<dbReference type="EMBL" id="KB321086">
    <property type="protein sequence ID" value="ELW47917.1"/>
    <property type="molecule type" value="Genomic_DNA"/>
</dbReference>
<reference evidence="5" key="2">
    <citation type="journal article" date="2013" name="Nat. Commun.">
        <title>Genome of the Chinese tree shrew.</title>
        <authorList>
            <person name="Fan Y."/>
            <person name="Huang Z.Y."/>
            <person name="Cao C.C."/>
            <person name="Chen C.S."/>
            <person name="Chen Y.X."/>
            <person name="Fan D.D."/>
            <person name="He J."/>
            <person name="Hou H.L."/>
            <person name="Hu L."/>
            <person name="Hu X.T."/>
            <person name="Jiang X.T."/>
            <person name="Lai R."/>
            <person name="Lang Y.S."/>
            <person name="Liang B."/>
            <person name="Liao S.G."/>
            <person name="Mu D."/>
            <person name="Ma Y.Y."/>
            <person name="Niu Y.Y."/>
            <person name="Sun X.Q."/>
            <person name="Xia J.Q."/>
            <person name="Xiao J."/>
            <person name="Xiong Z.Q."/>
            <person name="Xu L."/>
            <person name="Yang L."/>
            <person name="Zhang Y."/>
            <person name="Zhao W."/>
            <person name="Zhao X.D."/>
            <person name="Zheng Y.T."/>
            <person name="Zhou J.M."/>
            <person name="Zhu Y.B."/>
            <person name="Zhang G.J."/>
            <person name="Wang J."/>
            <person name="Yao Y.G."/>
        </authorList>
    </citation>
    <scope>NUCLEOTIDE SEQUENCE [LARGE SCALE GENOMIC DNA]</scope>
</reference>
<dbReference type="STRING" id="246437.L9JFX8"/>
<name>L9JFX8_TUPCH</name>
<dbReference type="GO" id="GO:0006914">
    <property type="term" value="P:autophagy"/>
    <property type="evidence" value="ECO:0007669"/>
    <property type="project" value="InterPro"/>
</dbReference>
<evidence type="ECO:0000259" key="3">
    <source>
        <dbReference type="Pfam" id="PF08961"/>
    </source>
</evidence>
<dbReference type="Pfam" id="PF08961">
    <property type="entry name" value="NRBF2"/>
    <property type="match status" value="1"/>
</dbReference>
<feature type="region of interest" description="Disordered" evidence="2">
    <location>
        <begin position="157"/>
        <end position="182"/>
    </location>
</feature>
<reference evidence="5" key="1">
    <citation type="submission" date="2012-07" db="EMBL/GenBank/DDBJ databases">
        <title>Genome of the Chinese tree shrew, a rising model animal genetically related to primates.</title>
        <authorList>
            <person name="Zhang G."/>
            <person name="Fan Y."/>
            <person name="Yao Y."/>
            <person name="Huang Z."/>
        </authorList>
    </citation>
    <scope>NUCLEOTIDE SEQUENCE [LARGE SCALE GENOMIC DNA]</scope>
</reference>
<feature type="domain" description="Nuclear receptor-binding factor 2 C-terminal" evidence="3">
    <location>
        <begin position="20"/>
        <end position="204"/>
    </location>
</feature>
<keyword evidence="1" id="KW-0175">Coiled coil</keyword>